<dbReference type="InterPro" id="IPR045048">
    <property type="entry name" value="FBXO31/39"/>
</dbReference>
<dbReference type="InterPro" id="IPR001810">
    <property type="entry name" value="F-box_dom"/>
</dbReference>
<evidence type="ECO:0000256" key="3">
    <source>
        <dbReference type="SAM" id="MobiDB-lite"/>
    </source>
</evidence>
<dbReference type="STRING" id="177199.A0A420Y033"/>
<dbReference type="PANTHER" id="PTHR10706">
    <property type="entry name" value="F-BOX FAMILY PROTEIN"/>
    <property type="match status" value="1"/>
</dbReference>
<comment type="caution">
    <text evidence="5">The sequence shown here is derived from an EMBL/GenBank/DDBJ whole genome shotgun (WGS) entry which is preliminary data.</text>
</comment>
<dbReference type="AlphaFoldDB" id="A0A420Y033"/>
<feature type="compositionally biased region" description="Basic and acidic residues" evidence="3">
    <location>
        <begin position="61"/>
        <end position="72"/>
    </location>
</feature>
<proteinExistence type="predicted"/>
<comment type="pathway">
    <text evidence="1">Protein modification; protein ubiquitination.</text>
</comment>
<dbReference type="InterPro" id="IPR036047">
    <property type="entry name" value="F-box-like_dom_sf"/>
</dbReference>
<evidence type="ECO:0000313" key="6">
    <source>
        <dbReference type="Proteomes" id="UP000275385"/>
    </source>
</evidence>
<keyword evidence="6" id="KW-1185">Reference proteome</keyword>
<feature type="region of interest" description="Disordered" evidence="3">
    <location>
        <begin position="1"/>
        <end position="75"/>
    </location>
</feature>
<evidence type="ECO:0000259" key="4">
    <source>
        <dbReference type="PROSITE" id="PS50181"/>
    </source>
</evidence>
<organism evidence="5 6">
    <name type="scientific">Coniochaeta pulveracea</name>
    <dbReference type="NCBI Taxonomy" id="177199"/>
    <lineage>
        <taxon>Eukaryota</taxon>
        <taxon>Fungi</taxon>
        <taxon>Dikarya</taxon>
        <taxon>Ascomycota</taxon>
        <taxon>Pezizomycotina</taxon>
        <taxon>Sordariomycetes</taxon>
        <taxon>Sordariomycetidae</taxon>
        <taxon>Coniochaetales</taxon>
        <taxon>Coniochaetaceae</taxon>
        <taxon>Coniochaeta</taxon>
    </lineage>
</organism>
<feature type="compositionally biased region" description="Basic and acidic residues" evidence="3">
    <location>
        <begin position="14"/>
        <end position="23"/>
    </location>
</feature>
<sequence>MTEDRHVSDRRRVRIETMGKDDGQEVDNPLPSKISSTSDKGDMADMSRDNGCGASTKGKGRAGDENDRKSTSDSHLLSLPPELIDSILFLLSPLDLAAVSSTCRYLYKMATGDIFWRKLVQDNVPGVTVKDPYPCASFRELYIAHELRWFLPKYKIWFCNHELTGKLLVARYDPRTGNIEAYQLVAVSGPPTIYPWPDDEDILVQQFNPKVKLHLDRPIVRLPVHHRWSEGHDGHSGLSIARIPLHNEGNWYAGSIEDDEDAEGRDRESRDILPPPTANRFSAKMPMNVAGFQDTVYTNFLFARRIADPRLGGRTRFPFSEEPGAGLWPPWNIPARQRVSIHHRGRPASRAEVSDQAFHIDMGINYPVWDLNLQPLGDQLITYATLDPELYTPTERFPYRGIWVGDYSAHGCEFLLIHQEDNPNDDFDPDAIIKHDDETAEEFAKRKWEKTVYRGRLEAIKLTGDPNVPRGEHSFIADDLGEDGYVGVIDEEPFNGARVVSSRGHIAEHGFVRDNWLTAQLILISPNRIAQHWLEWGHFSFYERVDIDKFTGI</sequence>
<protein>
    <recommendedName>
        <fullName evidence="4">F-box domain-containing protein</fullName>
    </recommendedName>
</protein>
<evidence type="ECO:0000313" key="5">
    <source>
        <dbReference type="EMBL" id="RKU41292.1"/>
    </source>
</evidence>
<accession>A0A420Y033</accession>
<dbReference type="SUPFAM" id="SSF81383">
    <property type="entry name" value="F-box domain"/>
    <property type="match status" value="1"/>
</dbReference>
<dbReference type="EMBL" id="QVQW01000078">
    <property type="protein sequence ID" value="RKU41292.1"/>
    <property type="molecule type" value="Genomic_DNA"/>
</dbReference>
<dbReference type="OrthoDB" id="722566at2759"/>
<feature type="region of interest" description="Disordered" evidence="3">
    <location>
        <begin position="258"/>
        <end position="279"/>
    </location>
</feature>
<dbReference type="SMART" id="SM00256">
    <property type="entry name" value="FBOX"/>
    <property type="match status" value="1"/>
</dbReference>
<dbReference type="PANTHER" id="PTHR10706:SF130">
    <property type="entry name" value="F-BOX ONLY PROTEIN 31"/>
    <property type="match status" value="1"/>
</dbReference>
<name>A0A420Y033_9PEZI</name>
<evidence type="ECO:0000256" key="2">
    <source>
        <dbReference type="ARBA" id="ARBA00022786"/>
    </source>
</evidence>
<dbReference type="Proteomes" id="UP000275385">
    <property type="component" value="Unassembled WGS sequence"/>
</dbReference>
<keyword evidence="2" id="KW-0833">Ubl conjugation pathway</keyword>
<dbReference type="Gene3D" id="1.20.1280.50">
    <property type="match status" value="1"/>
</dbReference>
<dbReference type="Pfam" id="PF12014">
    <property type="entry name" value="Cyclin_D1_bind"/>
    <property type="match status" value="1"/>
</dbReference>
<dbReference type="PROSITE" id="PS50181">
    <property type="entry name" value="FBOX"/>
    <property type="match status" value="1"/>
</dbReference>
<dbReference type="GO" id="GO:0016567">
    <property type="term" value="P:protein ubiquitination"/>
    <property type="evidence" value="ECO:0007669"/>
    <property type="project" value="UniProtKB-UniPathway"/>
</dbReference>
<dbReference type="Pfam" id="PF12937">
    <property type="entry name" value="F-box-like"/>
    <property type="match status" value="1"/>
</dbReference>
<reference evidence="5 6" key="1">
    <citation type="submission" date="2018-08" db="EMBL/GenBank/DDBJ databases">
        <title>Draft genome of the lignicolous fungus Coniochaeta pulveracea.</title>
        <authorList>
            <person name="Borstlap C.J."/>
            <person name="De Witt R.N."/>
            <person name="Botha A."/>
            <person name="Volschenk H."/>
        </authorList>
    </citation>
    <scope>NUCLEOTIDE SEQUENCE [LARGE SCALE GENOMIC DNA]</scope>
    <source>
        <strain evidence="5 6">CAB683</strain>
    </source>
</reference>
<evidence type="ECO:0000256" key="1">
    <source>
        <dbReference type="ARBA" id="ARBA00004906"/>
    </source>
</evidence>
<gene>
    <name evidence="5" type="ORF">DL546_002401</name>
</gene>
<feature type="domain" description="F-box" evidence="4">
    <location>
        <begin position="73"/>
        <end position="119"/>
    </location>
</feature>
<feature type="compositionally biased region" description="Basic and acidic residues" evidence="3">
    <location>
        <begin position="39"/>
        <end position="48"/>
    </location>
</feature>
<dbReference type="UniPathway" id="UPA00143"/>